<dbReference type="EMBL" id="BNEA01000004">
    <property type="protein sequence ID" value="GHI51983.1"/>
    <property type="molecule type" value="Genomic_DNA"/>
</dbReference>
<dbReference type="SUPFAM" id="SSF56801">
    <property type="entry name" value="Acetyl-CoA synthetase-like"/>
    <property type="match status" value="1"/>
</dbReference>
<organism evidence="1 2">
    <name type="scientific">Streptomyces rubradiris</name>
    <name type="common">Streptomyces achromogenes subsp. rubradiris</name>
    <dbReference type="NCBI Taxonomy" id="285531"/>
    <lineage>
        <taxon>Bacteria</taxon>
        <taxon>Bacillati</taxon>
        <taxon>Actinomycetota</taxon>
        <taxon>Actinomycetes</taxon>
        <taxon>Kitasatosporales</taxon>
        <taxon>Streptomycetaceae</taxon>
        <taxon>Streptomyces</taxon>
    </lineage>
</organism>
<evidence type="ECO:0008006" key="3">
    <source>
        <dbReference type="Google" id="ProtNLM"/>
    </source>
</evidence>
<protein>
    <recommendedName>
        <fullName evidence="3">AMP-binding enzyme C-terminal domain-containing protein</fullName>
    </recommendedName>
</protein>
<keyword evidence="2" id="KW-1185">Reference proteome</keyword>
<sequence length="181" mass="18176">MPRELSTFKLPEEVYEVAGVPRTASGKIQRRLLADQPAVLRCTAAGCTTECCAWSGCPRRPAAPPAPAPTTWAFVGSAAAGLAAAAGSSSCYADLATAGAAEMTVLLAPDMPGTWAERRAGIEPAGRGADGCGRAEPIGAAGPRDPAGTVAVSARDDLGRSAQAMLAAAGRARCWGAGQPV</sequence>
<name>A0ABQ3R810_STRRR</name>
<evidence type="ECO:0000313" key="2">
    <source>
        <dbReference type="Proteomes" id="UP000646738"/>
    </source>
</evidence>
<comment type="caution">
    <text evidence="1">The sequence shown here is derived from an EMBL/GenBank/DDBJ whole genome shotgun (WGS) entry which is preliminary data.</text>
</comment>
<proteinExistence type="predicted"/>
<accession>A0ABQ3R810</accession>
<evidence type="ECO:0000313" key="1">
    <source>
        <dbReference type="EMBL" id="GHI51983.1"/>
    </source>
</evidence>
<reference evidence="2" key="1">
    <citation type="submission" date="2023-07" db="EMBL/GenBank/DDBJ databases">
        <title>Whole genome shotgun sequence of Streptomyces achromogenes subsp. rubradiris NBRC 14000.</title>
        <authorList>
            <person name="Komaki H."/>
            <person name="Tamura T."/>
        </authorList>
    </citation>
    <scope>NUCLEOTIDE SEQUENCE [LARGE SCALE GENOMIC DNA]</scope>
    <source>
        <strain evidence="2">NBRC 14000</strain>
    </source>
</reference>
<gene>
    <name evidence="1" type="ORF">Srubr_18290</name>
</gene>
<dbReference type="Proteomes" id="UP000646738">
    <property type="component" value="Unassembled WGS sequence"/>
</dbReference>